<feature type="transmembrane region" description="Helical" evidence="1">
    <location>
        <begin position="948"/>
        <end position="967"/>
    </location>
</feature>
<accession>F4L343</accession>
<dbReference type="OrthoDB" id="9798415at2"/>
<proteinExistence type="predicted"/>
<feature type="transmembrane region" description="Helical" evidence="1">
    <location>
        <begin position="428"/>
        <end position="449"/>
    </location>
</feature>
<feature type="transmembrane region" description="Helical" evidence="1">
    <location>
        <begin position="520"/>
        <end position="537"/>
    </location>
</feature>
<feature type="transmembrane region" description="Helical" evidence="1">
    <location>
        <begin position="389"/>
        <end position="407"/>
    </location>
</feature>
<organism evidence="2 3">
    <name type="scientific">Haliscomenobacter hydrossis (strain ATCC 27775 / DSM 1100 / LMG 10767 / O)</name>
    <dbReference type="NCBI Taxonomy" id="760192"/>
    <lineage>
        <taxon>Bacteria</taxon>
        <taxon>Pseudomonadati</taxon>
        <taxon>Bacteroidota</taxon>
        <taxon>Saprospiria</taxon>
        <taxon>Saprospirales</taxon>
        <taxon>Haliscomenobacteraceae</taxon>
        <taxon>Haliscomenobacter</taxon>
    </lineage>
</organism>
<dbReference type="Gene3D" id="3.30.70.1320">
    <property type="entry name" value="Multidrug efflux transporter AcrB pore domain like"/>
    <property type="match status" value="1"/>
</dbReference>
<feature type="transmembrane region" description="Helical" evidence="1">
    <location>
        <begin position="868"/>
        <end position="888"/>
    </location>
</feature>
<evidence type="ECO:0000256" key="1">
    <source>
        <dbReference type="SAM" id="Phobius"/>
    </source>
</evidence>
<protein>
    <submittedName>
        <fullName evidence="2">Acriflavin resistance protein</fullName>
    </submittedName>
</protein>
<dbReference type="Pfam" id="PF00873">
    <property type="entry name" value="ACR_tran"/>
    <property type="match status" value="1"/>
</dbReference>
<dbReference type="SUPFAM" id="SSF82714">
    <property type="entry name" value="Multidrug efflux transporter AcrB TolC docking domain, DN and DC subdomains"/>
    <property type="match status" value="2"/>
</dbReference>
<dbReference type="EMBL" id="CP002691">
    <property type="protein sequence ID" value="AEE50702.1"/>
    <property type="molecule type" value="Genomic_DNA"/>
</dbReference>
<dbReference type="GO" id="GO:0042910">
    <property type="term" value="F:xenobiotic transmembrane transporter activity"/>
    <property type="evidence" value="ECO:0007669"/>
    <property type="project" value="TreeGrafter"/>
</dbReference>
<keyword evidence="1" id="KW-1133">Transmembrane helix</keyword>
<dbReference type="SUPFAM" id="SSF82693">
    <property type="entry name" value="Multidrug efflux transporter AcrB pore domain, PN1, PN2, PC1 and PC2 subdomains"/>
    <property type="match status" value="2"/>
</dbReference>
<dbReference type="STRING" id="760192.Halhy_2836"/>
<gene>
    <name evidence="2" type="ordered locus">Halhy_2836</name>
</gene>
<dbReference type="KEGG" id="hhy:Halhy_2836"/>
<reference evidence="2 3" key="1">
    <citation type="journal article" date="2011" name="Stand. Genomic Sci.">
        <title>Complete genome sequence of Haliscomenobacter hydrossis type strain (O).</title>
        <authorList>
            <consortium name="US DOE Joint Genome Institute (JGI-PGF)"/>
            <person name="Daligault H."/>
            <person name="Lapidus A."/>
            <person name="Zeytun A."/>
            <person name="Nolan M."/>
            <person name="Lucas S."/>
            <person name="Del Rio T.G."/>
            <person name="Tice H."/>
            <person name="Cheng J.F."/>
            <person name="Tapia R."/>
            <person name="Han C."/>
            <person name="Goodwin L."/>
            <person name="Pitluck S."/>
            <person name="Liolios K."/>
            <person name="Pagani I."/>
            <person name="Ivanova N."/>
            <person name="Huntemann M."/>
            <person name="Mavromatis K."/>
            <person name="Mikhailova N."/>
            <person name="Pati A."/>
            <person name="Chen A."/>
            <person name="Palaniappan K."/>
            <person name="Land M."/>
            <person name="Hauser L."/>
            <person name="Brambilla E.M."/>
            <person name="Rohde M."/>
            <person name="Verbarg S."/>
            <person name="Goker M."/>
            <person name="Bristow J."/>
            <person name="Eisen J.A."/>
            <person name="Markowitz V."/>
            <person name="Hugenholtz P."/>
            <person name="Kyrpides N.C."/>
            <person name="Klenk H.P."/>
            <person name="Woyke T."/>
        </authorList>
    </citation>
    <scope>NUCLEOTIDE SEQUENCE [LARGE SCALE GENOMIC DNA]</scope>
    <source>
        <strain evidence="3">ATCC 27775 / DSM 1100 / LMG 10767 / O</strain>
    </source>
</reference>
<dbReference type="SUPFAM" id="SSF82866">
    <property type="entry name" value="Multidrug efflux transporter AcrB transmembrane domain"/>
    <property type="match status" value="2"/>
</dbReference>
<keyword evidence="1" id="KW-0472">Membrane</keyword>
<dbReference type="PANTHER" id="PTHR32063:SF0">
    <property type="entry name" value="SWARMING MOTILITY PROTEIN SWRC"/>
    <property type="match status" value="1"/>
</dbReference>
<feature type="transmembrane region" description="Helical" evidence="1">
    <location>
        <begin position="461"/>
        <end position="483"/>
    </location>
</feature>
<dbReference type="GO" id="GO:0005886">
    <property type="term" value="C:plasma membrane"/>
    <property type="evidence" value="ECO:0007669"/>
    <property type="project" value="TreeGrafter"/>
</dbReference>
<dbReference type="Proteomes" id="UP000008461">
    <property type="component" value="Chromosome"/>
</dbReference>
<name>F4L343_HALH1</name>
<keyword evidence="3" id="KW-1185">Reference proteome</keyword>
<dbReference type="AlphaFoldDB" id="F4L343"/>
<feature type="transmembrane region" description="Helical" evidence="1">
    <location>
        <begin position="979"/>
        <end position="1005"/>
    </location>
</feature>
<dbReference type="InterPro" id="IPR001036">
    <property type="entry name" value="Acrflvin-R"/>
</dbReference>
<dbReference type="Gene3D" id="1.20.1640.10">
    <property type="entry name" value="Multidrug efflux transporter AcrB transmembrane domain"/>
    <property type="match status" value="2"/>
</dbReference>
<feature type="transmembrane region" description="Helical" evidence="1">
    <location>
        <begin position="894"/>
        <end position="913"/>
    </location>
</feature>
<dbReference type="Gene3D" id="3.30.70.1430">
    <property type="entry name" value="Multidrug efflux transporter AcrB pore domain"/>
    <property type="match status" value="2"/>
</dbReference>
<dbReference type="Gene3D" id="3.30.70.1440">
    <property type="entry name" value="Multidrug efflux transporter AcrB pore domain"/>
    <property type="match status" value="1"/>
</dbReference>
<feature type="transmembrane region" description="Helical" evidence="1">
    <location>
        <begin position="841"/>
        <end position="861"/>
    </location>
</feature>
<feature type="transmembrane region" description="Helical" evidence="1">
    <location>
        <begin position="361"/>
        <end position="383"/>
    </location>
</feature>
<keyword evidence="1" id="KW-0812">Transmembrane</keyword>
<evidence type="ECO:0000313" key="3">
    <source>
        <dbReference type="Proteomes" id="UP000008461"/>
    </source>
</evidence>
<dbReference type="RefSeq" id="WP_013765249.1">
    <property type="nucleotide sequence ID" value="NC_015510.1"/>
</dbReference>
<dbReference type="PRINTS" id="PR00702">
    <property type="entry name" value="ACRIFLAVINRP"/>
</dbReference>
<dbReference type="eggNOG" id="COG0841">
    <property type="taxonomic scope" value="Bacteria"/>
</dbReference>
<sequence>MIHYLLQRPIAVLLSFIVLCIFGLIALNLLPISLLPDVDVPQIVVKVSYPNTAAEALEARIIRPLRETLTGIPGLKDIESRSSNHRGIIYLAFEYNTKMDLAYIEVNERIDRLSAQFPRDMPRPQTTRINTSDIPIVRLQVTPKIQEDFVQISDLVDKLIKRRLEQLEGISIVDINGLQQTNIAIEPHREVLQALHVSENDLAQTIQAANLDFGGLSVRDGNYQYFVKVSNGFESIADIGRLPVPTTSGLSVPLAKLATIRSIAEPPSGYHLFNGQPALGITIQKQAASRMNELVPRIQNLVKQFEKDYPQANFALTQDQTYLLNAGINNLYQDLMYGGILAVLVLFLFLGNYASSGLMSLNIPISLIITFALFYVLGISLNIISLSGLALGIGMLIDNSIIVLDSITRKRREGMAMLASCERGISEVVTPVLSQVLTTVAVYAPLILLPGLAGLLVYDQAIALTISLGVSLVVAFILSPLLYKLFLGNKPQSIKEDTRFYLWILAGYHRMIQFIFQRKILFFSITCLFGLLAFWLFPKIPIANLPKVEKRETLVKIDWQTPLSVEENVQRVQKLDRVLASSAVSREAEVGIPQFLLASADQSIQQAQVYYACKNQSEKESLDQKAKAWLQKTYPGASFQFEDASNAFTQLFNASNPYFEIRLRPANGHYNAAILEGLKASMPSFPLPNPQLGLGIAKEPSIKLLVDAEKMALYGVDWNNLQEKFRLLFGHYPITELRKFSGAQQMHFTSEKGKIDDLLQQGITTSHGNTLPIAAFVKYELDEMPKYITADKSGKYVALSLDENSPQIAQAKTKILHWANQHGFTAGFSGNYFEGLQNSHALFKIFLISLLLLYFILALQFENLIQPLLVMLTIPLGVTGALLLLYLQQGALDIMAAIGFVVVLGIIVDDPILKVEVINRLLKLYESSGMSRRQALEKAIHDAGDISLKPLLMTSLTTSLALVPVLFTPGIGSDLQKPMVFVIIGGLTIGTFFTTWFIPLAYWFITKKK</sequence>
<feature type="transmembrane region" description="Helical" evidence="1">
    <location>
        <begin position="12"/>
        <end position="34"/>
    </location>
</feature>
<dbReference type="PANTHER" id="PTHR32063">
    <property type="match status" value="1"/>
</dbReference>
<dbReference type="InterPro" id="IPR027463">
    <property type="entry name" value="AcrB_DN_DC_subdom"/>
</dbReference>
<dbReference type="HOGENOM" id="CLU_002755_1_2_10"/>
<feature type="transmembrane region" description="Helical" evidence="1">
    <location>
        <begin position="335"/>
        <end position="354"/>
    </location>
</feature>
<dbReference type="Gene3D" id="3.30.2090.10">
    <property type="entry name" value="Multidrug efflux transporter AcrB TolC docking domain, DN and DC subdomains"/>
    <property type="match status" value="2"/>
</dbReference>
<reference key="2">
    <citation type="submission" date="2011-04" db="EMBL/GenBank/DDBJ databases">
        <title>Complete sequence of chromosome of Haliscomenobacter hydrossis DSM 1100.</title>
        <authorList>
            <consortium name="US DOE Joint Genome Institute (JGI-PGF)"/>
            <person name="Lucas S."/>
            <person name="Han J."/>
            <person name="Lapidus A."/>
            <person name="Bruce D."/>
            <person name="Goodwin L."/>
            <person name="Pitluck S."/>
            <person name="Peters L."/>
            <person name="Kyrpides N."/>
            <person name="Mavromatis K."/>
            <person name="Ivanova N."/>
            <person name="Ovchinnikova G."/>
            <person name="Pagani I."/>
            <person name="Daligault H."/>
            <person name="Detter J.C."/>
            <person name="Han C."/>
            <person name="Land M."/>
            <person name="Hauser L."/>
            <person name="Markowitz V."/>
            <person name="Cheng J.-F."/>
            <person name="Hugenholtz P."/>
            <person name="Woyke T."/>
            <person name="Wu D."/>
            <person name="Verbarg S."/>
            <person name="Frueling A."/>
            <person name="Brambilla E."/>
            <person name="Klenk H.-P."/>
            <person name="Eisen J.A."/>
        </authorList>
    </citation>
    <scope>NUCLEOTIDE SEQUENCE</scope>
    <source>
        <strain>DSM 1100</strain>
    </source>
</reference>
<evidence type="ECO:0000313" key="2">
    <source>
        <dbReference type="EMBL" id="AEE50702.1"/>
    </source>
</evidence>